<dbReference type="AlphaFoldDB" id="A0A5M5MDM7"/>
<comment type="caution">
    <text evidence="1">The sequence shown here is derived from an EMBL/GenBank/DDBJ whole genome shotgun (WGS) entry which is preliminary data.</text>
</comment>
<dbReference type="RefSeq" id="WP_004303139.1">
    <property type="nucleotide sequence ID" value="NZ_CABKQC010000002.1"/>
</dbReference>
<gene>
    <name evidence="1" type="ORF">F3B85_05720</name>
</gene>
<dbReference type="Proteomes" id="UP000478493">
    <property type="component" value="Unassembled WGS sequence"/>
</dbReference>
<evidence type="ECO:0000313" key="1">
    <source>
        <dbReference type="EMBL" id="KAA4539503.1"/>
    </source>
</evidence>
<reference evidence="1 2" key="1">
    <citation type="journal article" date="2019" name="Nat. Med.">
        <title>A library of human gut bacterial isolates paired with longitudinal multiomics data enables mechanistic microbiome research.</title>
        <authorList>
            <person name="Poyet M."/>
            <person name="Groussin M."/>
            <person name="Gibbons S.M."/>
            <person name="Avila-Pacheco J."/>
            <person name="Jiang X."/>
            <person name="Kearney S.M."/>
            <person name="Perrotta A.R."/>
            <person name="Berdy B."/>
            <person name="Zhao S."/>
            <person name="Lieberman T.D."/>
            <person name="Swanson P.K."/>
            <person name="Smith M."/>
            <person name="Roesemann S."/>
            <person name="Alexander J.E."/>
            <person name="Rich S.A."/>
            <person name="Livny J."/>
            <person name="Vlamakis H."/>
            <person name="Clish C."/>
            <person name="Bullock K."/>
            <person name="Deik A."/>
            <person name="Scott J."/>
            <person name="Pierce K.A."/>
            <person name="Xavier R.J."/>
            <person name="Alm E.J."/>
        </authorList>
    </citation>
    <scope>NUCLEOTIDE SEQUENCE [LARGE SCALE GENOMIC DNA]</scope>
    <source>
        <strain evidence="1 2">BIOML-A41</strain>
    </source>
</reference>
<name>A0A5M5MDM7_BACOV</name>
<dbReference type="EMBL" id="VWGP01000004">
    <property type="protein sequence ID" value="KAA4539503.1"/>
    <property type="molecule type" value="Genomic_DNA"/>
</dbReference>
<accession>A0A5M5MDM7</accession>
<evidence type="ECO:0000313" key="2">
    <source>
        <dbReference type="Proteomes" id="UP000478493"/>
    </source>
</evidence>
<organism evidence="1 2">
    <name type="scientific">Bacteroides ovatus</name>
    <dbReference type="NCBI Taxonomy" id="28116"/>
    <lineage>
        <taxon>Bacteria</taxon>
        <taxon>Pseudomonadati</taxon>
        <taxon>Bacteroidota</taxon>
        <taxon>Bacteroidia</taxon>
        <taxon>Bacteroidales</taxon>
        <taxon>Bacteroidaceae</taxon>
        <taxon>Bacteroides</taxon>
    </lineage>
</organism>
<sequence length="231" mass="26807">MKIFLIFSILFLILEGCSGGKQNAEIANKELFNLDEAFVPRYKVVKTEDISYKERGVKISRILYRIVFPKGLSSTDIYDNFKYLTKKNYEENGIRNISIFAYYPDDDINNAYTIGMFEIDLAQDDMPKLVIADSYFKAEKALIEKGNFVVLNTKTEYDTNTRKFIETQRTKISNNPSDFNDCDYVPNGTEAKVTDIFSKRLTSDYTWVSYKVYISKLNKEVWVSDDCVTKK</sequence>
<proteinExistence type="predicted"/>
<protein>
    <submittedName>
        <fullName evidence="1">Uncharacterized protein</fullName>
    </submittedName>
</protein>